<dbReference type="AlphaFoldDB" id="A0A1B9NHC1"/>
<dbReference type="InterPro" id="IPR013113">
    <property type="entry name" value="SIP_FAD-bd"/>
</dbReference>
<dbReference type="SUPFAM" id="SSF63380">
    <property type="entry name" value="Riboflavin synthase domain-like"/>
    <property type="match status" value="1"/>
</dbReference>
<evidence type="ECO:0000313" key="2">
    <source>
        <dbReference type="EMBL" id="OCG75998.1"/>
    </source>
</evidence>
<dbReference type="PROSITE" id="PS51384">
    <property type="entry name" value="FAD_FR"/>
    <property type="match status" value="1"/>
</dbReference>
<dbReference type="STRING" id="904291.A7J15_12905"/>
<dbReference type="PANTHER" id="PTHR30157:SF0">
    <property type="entry name" value="NADPH-DEPENDENT FERRIC-CHELATE REDUCTASE"/>
    <property type="match status" value="1"/>
</dbReference>
<dbReference type="InterPro" id="IPR007037">
    <property type="entry name" value="SIP_rossman_dom"/>
</dbReference>
<dbReference type="Pfam" id="PF08021">
    <property type="entry name" value="FAD_binding_9"/>
    <property type="match status" value="1"/>
</dbReference>
<name>A0A1B9NHC1_9MICO</name>
<reference evidence="2 3" key="1">
    <citation type="submission" date="2016-05" db="EMBL/GenBank/DDBJ databases">
        <authorList>
            <person name="Lavstsen T."/>
            <person name="Jespersen J.S."/>
        </authorList>
    </citation>
    <scope>NUCLEOTIDE SEQUENCE [LARGE SCALE GENOMIC DNA]</scope>
    <source>
        <strain evidence="2 3">YLB-01</strain>
    </source>
</reference>
<protein>
    <submittedName>
        <fullName evidence="2">NADPH-dependent ferric siderophore reductase</fullName>
    </submittedName>
</protein>
<comment type="caution">
    <text evidence="2">The sequence shown here is derived from an EMBL/GenBank/DDBJ whole genome shotgun (WGS) entry which is preliminary data.</text>
</comment>
<accession>A0A1B9NHC1</accession>
<dbReference type="CDD" id="cd06193">
    <property type="entry name" value="siderophore_interacting"/>
    <property type="match status" value="1"/>
</dbReference>
<dbReference type="PANTHER" id="PTHR30157">
    <property type="entry name" value="FERRIC REDUCTASE, NADPH-DEPENDENT"/>
    <property type="match status" value="1"/>
</dbReference>
<dbReference type="EMBL" id="LXMD01000008">
    <property type="protein sequence ID" value="OCG75998.1"/>
    <property type="molecule type" value="Genomic_DNA"/>
</dbReference>
<keyword evidence="3" id="KW-1185">Reference proteome</keyword>
<dbReference type="Pfam" id="PF04954">
    <property type="entry name" value="SIP"/>
    <property type="match status" value="1"/>
</dbReference>
<dbReference type="Gene3D" id="3.40.50.80">
    <property type="entry name" value="Nucleotide-binding domain of ferredoxin-NADP reductase (FNR) module"/>
    <property type="match status" value="1"/>
</dbReference>
<dbReference type="Proteomes" id="UP000093355">
    <property type="component" value="Unassembled WGS sequence"/>
</dbReference>
<organism evidence="2 3">
    <name type="scientific">Microbacterium sediminis</name>
    <dbReference type="NCBI Taxonomy" id="904291"/>
    <lineage>
        <taxon>Bacteria</taxon>
        <taxon>Bacillati</taxon>
        <taxon>Actinomycetota</taxon>
        <taxon>Actinomycetes</taxon>
        <taxon>Micrococcales</taxon>
        <taxon>Microbacteriaceae</taxon>
        <taxon>Microbacterium</taxon>
    </lineage>
</organism>
<dbReference type="InterPro" id="IPR039261">
    <property type="entry name" value="FNR_nucleotide-bd"/>
</dbReference>
<dbReference type="InterPro" id="IPR017938">
    <property type="entry name" value="Riboflavin_synthase-like_b-brl"/>
</dbReference>
<dbReference type="Gene3D" id="2.40.30.10">
    <property type="entry name" value="Translation factors"/>
    <property type="match status" value="1"/>
</dbReference>
<dbReference type="GO" id="GO:0016491">
    <property type="term" value="F:oxidoreductase activity"/>
    <property type="evidence" value="ECO:0007669"/>
    <property type="project" value="InterPro"/>
</dbReference>
<gene>
    <name evidence="2" type="ORF">A7J15_12905</name>
</gene>
<proteinExistence type="predicted"/>
<evidence type="ECO:0000313" key="3">
    <source>
        <dbReference type="Proteomes" id="UP000093355"/>
    </source>
</evidence>
<evidence type="ECO:0000259" key="1">
    <source>
        <dbReference type="PROSITE" id="PS51384"/>
    </source>
</evidence>
<dbReference type="InterPro" id="IPR017927">
    <property type="entry name" value="FAD-bd_FR_type"/>
</dbReference>
<feature type="domain" description="FAD-binding FR-type" evidence="1">
    <location>
        <begin position="19"/>
        <end position="134"/>
    </location>
</feature>
<sequence length="269" mass="28677">MSNTAPAGAFTLERERQELVFRATRLVAREIITPHYIRVRVQGDGLVGFGPSGHDDHIRIFFGGPETAGAPFGTVEQLRELPSREFTPLHWGEDWLDLEFAVHGDEGVAGVWAANAPIGSVAGIGGPRGSLRIDGTPDGWLLAGDETAVPQIRRYAALIPDGAPARILVEVADAAHEIPIDAPVAVEYVHRDGRVEGSALAAALDAIAAQDRPEGSVFGFVAAEQAIVKPGRALLCERWGLDPERIVVKGYWKRGDAGYHAPHGPGAQG</sequence>
<dbReference type="InterPro" id="IPR039374">
    <property type="entry name" value="SIP_fam"/>
</dbReference>